<dbReference type="NCBIfam" id="TIGR00254">
    <property type="entry name" value="GGDEF"/>
    <property type="match status" value="1"/>
</dbReference>
<dbReference type="SMART" id="SM00028">
    <property type="entry name" value="TPR"/>
    <property type="match status" value="3"/>
</dbReference>
<dbReference type="PANTHER" id="PTHR45138">
    <property type="entry name" value="REGULATORY COMPONENTS OF SENSORY TRANSDUCTION SYSTEM"/>
    <property type="match status" value="1"/>
</dbReference>
<reference evidence="6" key="1">
    <citation type="submission" date="2023-01" db="EMBL/GenBank/DDBJ databases">
        <title>Whole genome sequence of Paucibacter sp. S2-9 isolated from pond sediment.</title>
        <authorList>
            <person name="Jung J.Y."/>
        </authorList>
    </citation>
    <scope>NUCLEOTIDE SEQUENCE</scope>
    <source>
        <strain evidence="6">S2-9</strain>
    </source>
</reference>
<dbReference type="Pfam" id="PF00990">
    <property type="entry name" value="GGDEF"/>
    <property type="match status" value="1"/>
</dbReference>
<accession>A0AA95SKJ7</accession>
<dbReference type="InterPro" id="IPR019734">
    <property type="entry name" value="TPR_rpt"/>
</dbReference>
<keyword evidence="6" id="KW-0808">Transferase</keyword>
<dbReference type="GO" id="GO:0005886">
    <property type="term" value="C:plasma membrane"/>
    <property type="evidence" value="ECO:0007669"/>
    <property type="project" value="TreeGrafter"/>
</dbReference>
<protein>
    <recommendedName>
        <fullName evidence="1">diguanylate cyclase</fullName>
        <ecNumber evidence="1">2.7.7.65</ecNumber>
    </recommendedName>
</protein>
<dbReference type="Proteomes" id="UP001177769">
    <property type="component" value="Chromosome"/>
</dbReference>
<dbReference type="SUPFAM" id="SSF55073">
    <property type="entry name" value="Nucleotide cyclase"/>
    <property type="match status" value="1"/>
</dbReference>
<keyword evidence="3" id="KW-1133">Transmembrane helix</keyword>
<feature type="chain" id="PRO_5041686141" description="diguanylate cyclase" evidence="4">
    <location>
        <begin position="36"/>
        <end position="615"/>
    </location>
</feature>
<keyword evidence="3" id="KW-0472">Membrane</keyword>
<dbReference type="GO" id="GO:1902201">
    <property type="term" value="P:negative regulation of bacterial-type flagellum-dependent cell motility"/>
    <property type="evidence" value="ECO:0007669"/>
    <property type="project" value="TreeGrafter"/>
</dbReference>
<dbReference type="InterPro" id="IPR050469">
    <property type="entry name" value="Diguanylate_Cyclase"/>
</dbReference>
<evidence type="ECO:0000313" key="7">
    <source>
        <dbReference type="Proteomes" id="UP001177769"/>
    </source>
</evidence>
<organism evidence="6 7">
    <name type="scientific">Paucibacter sediminis</name>
    <dbReference type="NCBI Taxonomy" id="3019553"/>
    <lineage>
        <taxon>Bacteria</taxon>
        <taxon>Pseudomonadati</taxon>
        <taxon>Pseudomonadota</taxon>
        <taxon>Betaproteobacteria</taxon>
        <taxon>Burkholderiales</taxon>
        <taxon>Sphaerotilaceae</taxon>
        <taxon>Roseateles</taxon>
    </lineage>
</organism>
<comment type="catalytic activity">
    <reaction evidence="2">
        <text>2 GTP = 3',3'-c-di-GMP + 2 diphosphate</text>
        <dbReference type="Rhea" id="RHEA:24898"/>
        <dbReference type="ChEBI" id="CHEBI:33019"/>
        <dbReference type="ChEBI" id="CHEBI:37565"/>
        <dbReference type="ChEBI" id="CHEBI:58805"/>
        <dbReference type="EC" id="2.7.7.65"/>
    </reaction>
</comment>
<sequence length="615" mass="67211">MTRRSSCIGGARRVRALLLAGALLAAGGLSTGARAADAGSVDLGQEIARLQRAGLPAALEQRRQLLNGLQARLTPQDSRNALALRVLECQDPLEPETFLRGVEQTLKAGLEKDADRLLLLECAGRLQEPLRSAAAAIASYTEGIELARALKQEDMLLTLLGVRSGARSQTGQHALALTDALEAYRLAEARGTSDYGFALQNIGIAYRRIGELELAIQYLERSRQQSARLDRWDSLVSDLLQLAYSYHDLGQLDTAMALFRQVQQGAEARGDFANLAAALAGQAMSEVKAKRYTEALASASAARRAFDKVGITDRMPEFQRARALAGLGQHAEAARLFDALLPAWEAEGQTRYLAMLLESRAATRAALGQHAAAYADLRRYQTLREAQVSQQADQRSQWMRQQFDASQREQQIQALIAARRAQYLAIALALVLLVAVVAIAWRWRLRSRKYRDLALTDTLTGVANRRCVERYAQQCLASRRFGQHAVSLLMFDIDHFKRVNDQHGHAAGDLVIQRVAQTGKAQLRQGDLLGRVGGEEFLVVLPGTDADAARAVAERVRKAVQALDFGDVHPELRVTISLGFVAAGAAEGRDLAHWQACADAALYRAKQGGRNQVQG</sequence>
<dbReference type="AlphaFoldDB" id="A0AA95SKJ7"/>
<dbReference type="PANTHER" id="PTHR45138:SF9">
    <property type="entry name" value="DIGUANYLATE CYCLASE DGCM-RELATED"/>
    <property type="match status" value="1"/>
</dbReference>
<dbReference type="InterPro" id="IPR043128">
    <property type="entry name" value="Rev_trsase/Diguanyl_cyclase"/>
</dbReference>
<dbReference type="KEGG" id="pais:PFX98_19960"/>
<keyword evidence="6" id="KW-0548">Nucleotidyltransferase</keyword>
<dbReference type="InterPro" id="IPR029787">
    <property type="entry name" value="Nucleotide_cyclase"/>
</dbReference>
<dbReference type="InterPro" id="IPR011990">
    <property type="entry name" value="TPR-like_helical_dom_sf"/>
</dbReference>
<evidence type="ECO:0000256" key="2">
    <source>
        <dbReference type="ARBA" id="ARBA00034247"/>
    </source>
</evidence>
<dbReference type="GO" id="GO:0052621">
    <property type="term" value="F:diguanylate cyclase activity"/>
    <property type="evidence" value="ECO:0007669"/>
    <property type="project" value="UniProtKB-EC"/>
</dbReference>
<dbReference type="Pfam" id="PF13181">
    <property type="entry name" value="TPR_8"/>
    <property type="match status" value="2"/>
</dbReference>
<dbReference type="PROSITE" id="PS50887">
    <property type="entry name" value="GGDEF"/>
    <property type="match status" value="1"/>
</dbReference>
<dbReference type="FunFam" id="3.30.70.270:FF:000001">
    <property type="entry name" value="Diguanylate cyclase domain protein"/>
    <property type="match status" value="1"/>
</dbReference>
<dbReference type="CDD" id="cd01949">
    <property type="entry name" value="GGDEF"/>
    <property type="match status" value="1"/>
</dbReference>
<evidence type="ECO:0000256" key="3">
    <source>
        <dbReference type="SAM" id="Phobius"/>
    </source>
</evidence>
<dbReference type="Gene3D" id="3.30.70.270">
    <property type="match status" value="1"/>
</dbReference>
<feature type="transmembrane region" description="Helical" evidence="3">
    <location>
        <begin position="421"/>
        <end position="441"/>
    </location>
</feature>
<dbReference type="EC" id="2.7.7.65" evidence="1"/>
<keyword evidence="7" id="KW-1185">Reference proteome</keyword>
<gene>
    <name evidence="6" type="ORF">PFX98_19960</name>
</gene>
<dbReference type="EMBL" id="CP116346">
    <property type="protein sequence ID" value="WIT11153.1"/>
    <property type="molecule type" value="Genomic_DNA"/>
</dbReference>
<dbReference type="Gene3D" id="1.25.40.10">
    <property type="entry name" value="Tetratricopeptide repeat domain"/>
    <property type="match status" value="2"/>
</dbReference>
<dbReference type="GO" id="GO:0043709">
    <property type="term" value="P:cell adhesion involved in single-species biofilm formation"/>
    <property type="evidence" value="ECO:0007669"/>
    <property type="project" value="TreeGrafter"/>
</dbReference>
<dbReference type="SMART" id="SM00267">
    <property type="entry name" value="GGDEF"/>
    <property type="match status" value="1"/>
</dbReference>
<evidence type="ECO:0000259" key="5">
    <source>
        <dbReference type="PROSITE" id="PS50887"/>
    </source>
</evidence>
<dbReference type="RefSeq" id="WP_285232232.1">
    <property type="nucleotide sequence ID" value="NZ_CP116346.1"/>
</dbReference>
<evidence type="ECO:0000256" key="1">
    <source>
        <dbReference type="ARBA" id="ARBA00012528"/>
    </source>
</evidence>
<proteinExistence type="predicted"/>
<feature type="domain" description="GGDEF" evidence="5">
    <location>
        <begin position="484"/>
        <end position="615"/>
    </location>
</feature>
<evidence type="ECO:0000313" key="6">
    <source>
        <dbReference type="EMBL" id="WIT11153.1"/>
    </source>
</evidence>
<name>A0AA95SKJ7_9BURK</name>
<keyword evidence="3" id="KW-0812">Transmembrane</keyword>
<keyword evidence="4" id="KW-0732">Signal</keyword>
<dbReference type="InterPro" id="IPR000160">
    <property type="entry name" value="GGDEF_dom"/>
</dbReference>
<evidence type="ECO:0000256" key="4">
    <source>
        <dbReference type="SAM" id="SignalP"/>
    </source>
</evidence>
<dbReference type="SUPFAM" id="SSF48452">
    <property type="entry name" value="TPR-like"/>
    <property type="match status" value="2"/>
</dbReference>
<feature type="signal peptide" evidence="4">
    <location>
        <begin position="1"/>
        <end position="35"/>
    </location>
</feature>